<dbReference type="AlphaFoldDB" id="A0A1I7IE12"/>
<feature type="signal peptide" evidence="1">
    <location>
        <begin position="1"/>
        <end position="27"/>
    </location>
</feature>
<organism evidence="4 5">
    <name type="scientific">Paenacidovorax caeni</name>
    <dbReference type="NCBI Taxonomy" id="343013"/>
    <lineage>
        <taxon>Bacteria</taxon>
        <taxon>Pseudomonadati</taxon>
        <taxon>Pseudomonadota</taxon>
        <taxon>Betaproteobacteria</taxon>
        <taxon>Burkholderiales</taxon>
        <taxon>Comamonadaceae</taxon>
        <taxon>Paenacidovorax</taxon>
    </lineage>
</organism>
<evidence type="ECO:0000256" key="1">
    <source>
        <dbReference type="SAM" id="SignalP"/>
    </source>
</evidence>
<dbReference type="InterPro" id="IPR053147">
    <property type="entry name" value="Hsp_HslJ-like"/>
</dbReference>
<keyword evidence="4" id="KW-0346">Stress response</keyword>
<dbReference type="PANTHER" id="PTHR35535:SF2">
    <property type="entry name" value="DUF306 DOMAIN-CONTAINING PROTEIN"/>
    <property type="match status" value="1"/>
</dbReference>
<keyword evidence="1" id="KW-0732">Signal</keyword>
<dbReference type="EMBL" id="FPBX01000016">
    <property type="protein sequence ID" value="SFU71165.1"/>
    <property type="molecule type" value="Genomic_DNA"/>
</dbReference>
<name>A0A1I7IE12_9BURK</name>
<dbReference type="Proteomes" id="UP000183656">
    <property type="component" value="Unassembled WGS sequence"/>
</dbReference>
<sequence length="269" mass="29427">MHTSTAKTLTALALASLAAACSSTPPAAPMPTASPAAPQLQAYEWDLTAAFDGKNQPASQWLLPGQKPARLHFAGQRVAVQNLCNAASAAYRIDGERLQVERPMSTLRACAEPGLMQLEQRVLQQLPQVQRYALQGGAETPRLVLHFADGSRWEMAGTPTPETRFGAAGERVFLEVAPQRVACNHPLMPQAQCLSVRDLHYGDNGVRQSVGAWRVFHGEIEGYQHEPGMRNVLRLQRYPATRPGQPQPADAPRHVYLLDMVVETERVAP</sequence>
<protein>
    <submittedName>
        <fullName evidence="4">Heat shock protein HslJ</fullName>
    </submittedName>
</protein>
<dbReference type="PROSITE" id="PS51257">
    <property type="entry name" value="PROKAR_LIPOPROTEIN"/>
    <property type="match status" value="1"/>
</dbReference>
<dbReference type="InterPro" id="IPR025485">
    <property type="entry name" value="DUF4377"/>
</dbReference>
<dbReference type="Pfam" id="PF03724">
    <property type="entry name" value="META"/>
    <property type="match status" value="1"/>
</dbReference>
<dbReference type="STRING" id="343013.SAMN04489707_10164"/>
<feature type="domain" description="DUF306" evidence="2">
    <location>
        <begin position="40"/>
        <end position="151"/>
    </location>
</feature>
<dbReference type="OrthoDB" id="7871744at2"/>
<gene>
    <name evidence="4" type="ORF">SAMN04489707_10164</name>
</gene>
<keyword evidence="5" id="KW-1185">Reference proteome</keyword>
<dbReference type="PANTHER" id="PTHR35535">
    <property type="entry name" value="HEAT SHOCK PROTEIN HSLJ"/>
    <property type="match status" value="1"/>
</dbReference>
<dbReference type="RefSeq" id="WP_054257069.1">
    <property type="nucleotide sequence ID" value="NZ_CYIG01000031.1"/>
</dbReference>
<dbReference type="Pfam" id="PF14302">
    <property type="entry name" value="DUF4377"/>
    <property type="match status" value="1"/>
</dbReference>
<proteinExistence type="predicted"/>
<dbReference type="InterPro" id="IPR005184">
    <property type="entry name" value="DUF306_Meta_HslJ"/>
</dbReference>
<dbReference type="Gene3D" id="2.40.128.270">
    <property type="match status" value="1"/>
</dbReference>
<feature type="chain" id="PRO_5010311681" evidence="1">
    <location>
        <begin position="28"/>
        <end position="269"/>
    </location>
</feature>
<accession>A0A1I7IE12</accession>
<dbReference type="InterPro" id="IPR038670">
    <property type="entry name" value="HslJ-like_sf"/>
</dbReference>
<evidence type="ECO:0000313" key="4">
    <source>
        <dbReference type="EMBL" id="SFU71165.1"/>
    </source>
</evidence>
<evidence type="ECO:0000259" key="3">
    <source>
        <dbReference type="Pfam" id="PF14302"/>
    </source>
</evidence>
<evidence type="ECO:0000259" key="2">
    <source>
        <dbReference type="Pfam" id="PF03724"/>
    </source>
</evidence>
<reference evidence="4 5" key="1">
    <citation type="submission" date="2016-10" db="EMBL/GenBank/DDBJ databases">
        <authorList>
            <person name="de Groot N.N."/>
        </authorList>
    </citation>
    <scope>NUCLEOTIDE SEQUENCE [LARGE SCALE GENOMIC DNA]</scope>
    <source>
        <strain evidence="4 5">R-24608</strain>
    </source>
</reference>
<evidence type="ECO:0000313" key="5">
    <source>
        <dbReference type="Proteomes" id="UP000183656"/>
    </source>
</evidence>
<feature type="domain" description="DUF4377" evidence="3">
    <location>
        <begin position="175"/>
        <end position="263"/>
    </location>
</feature>